<protein>
    <submittedName>
        <fullName evidence="2">CRISPR system Cascade subunit CasD</fullName>
    </submittedName>
</protein>
<dbReference type="InterPro" id="IPR021124">
    <property type="entry name" value="CRISPR-assoc_prot_Cas5"/>
</dbReference>
<evidence type="ECO:0000313" key="2">
    <source>
        <dbReference type="EMBL" id="SDD87736.1"/>
    </source>
</evidence>
<dbReference type="Pfam" id="PF09704">
    <property type="entry name" value="Cas_Cas5d"/>
    <property type="match status" value="1"/>
</dbReference>
<organism evidence="2 3">
    <name type="scientific">Glycomyces harbinensis</name>
    <dbReference type="NCBI Taxonomy" id="58114"/>
    <lineage>
        <taxon>Bacteria</taxon>
        <taxon>Bacillati</taxon>
        <taxon>Actinomycetota</taxon>
        <taxon>Actinomycetes</taxon>
        <taxon>Glycomycetales</taxon>
        <taxon>Glycomycetaceae</taxon>
        <taxon>Glycomyces</taxon>
    </lineage>
</organism>
<dbReference type="GO" id="GO:0003723">
    <property type="term" value="F:RNA binding"/>
    <property type="evidence" value="ECO:0007669"/>
    <property type="project" value="InterPro"/>
</dbReference>
<dbReference type="OrthoDB" id="3189549at2"/>
<evidence type="ECO:0000256" key="1">
    <source>
        <dbReference type="ARBA" id="ARBA00023118"/>
    </source>
</evidence>
<dbReference type="AlphaFoldDB" id="A0A1G6YDR9"/>
<dbReference type="EMBL" id="FNAD01000008">
    <property type="protein sequence ID" value="SDD87736.1"/>
    <property type="molecule type" value="Genomic_DNA"/>
</dbReference>
<dbReference type="InterPro" id="IPR013422">
    <property type="entry name" value="CRISPR-assoc_prot_Cas5_N"/>
</dbReference>
<proteinExistence type="predicted"/>
<reference evidence="3" key="1">
    <citation type="submission" date="2016-10" db="EMBL/GenBank/DDBJ databases">
        <authorList>
            <person name="Varghese N."/>
            <person name="Submissions S."/>
        </authorList>
    </citation>
    <scope>NUCLEOTIDE SEQUENCE [LARGE SCALE GENOMIC DNA]</scope>
    <source>
        <strain evidence="3">CGMCC 4.3516</strain>
    </source>
</reference>
<dbReference type="CDD" id="cd09645">
    <property type="entry name" value="Cas5_I-E"/>
    <property type="match status" value="1"/>
</dbReference>
<dbReference type="STRING" id="58114.SAMN05216270_108245"/>
<dbReference type="Gene3D" id="3.30.70.2660">
    <property type="match status" value="1"/>
</dbReference>
<name>A0A1G6YDR9_9ACTN</name>
<accession>A0A1G6YDR9</accession>
<keyword evidence="3" id="KW-1185">Reference proteome</keyword>
<dbReference type="GO" id="GO:0043571">
    <property type="term" value="P:maintenance of CRISPR repeat elements"/>
    <property type="evidence" value="ECO:0007669"/>
    <property type="project" value="InterPro"/>
</dbReference>
<keyword evidence="1" id="KW-0051">Antiviral defense</keyword>
<gene>
    <name evidence="2" type="ORF">SAMN05216270_108245</name>
</gene>
<dbReference type="NCBIfam" id="TIGR01868">
    <property type="entry name" value="casD_Cas5e"/>
    <property type="match status" value="1"/>
</dbReference>
<dbReference type="RefSeq" id="WP_091036842.1">
    <property type="nucleotide sequence ID" value="NZ_FNAD01000008.1"/>
</dbReference>
<evidence type="ECO:0000313" key="3">
    <source>
        <dbReference type="Proteomes" id="UP000198949"/>
    </source>
</evidence>
<sequence>MTEGMILRLAGPLQSWGERSTFTVRDSAAFPTRSGILGMAAAAEGINRTIRPPGYDDLEMILRIDRPGTRTVDFHTAGGGYPPEGTAATAGGGHKNAAVVSHRHYLADAAFTVAITGPATVIARLVSALDHPHWAPYLGRRSCPPDEPLLVARSVTDPVNELRTRVPLAARSGRHRNETPIPVDFIWETPPAGTAIAIDIADRPAASPRQFHTRRIWRTTEYLPAALLPHPGGARARLIDYALGSTTR</sequence>
<dbReference type="GO" id="GO:0051607">
    <property type="term" value="P:defense response to virus"/>
    <property type="evidence" value="ECO:0007669"/>
    <property type="project" value="UniProtKB-KW"/>
</dbReference>
<dbReference type="NCBIfam" id="TIGR02593">
    <property type="entry name" value="CRISPR_cas5"/>
    <property type="match status" value="1"/>
</dbReference>
<dbReference type="Proteomes" id="UP000198949">
    <property type="component" value="Unassembled WGS sequence"/>
</dbReference>
<dbReference type="InterPro" id="IPR010147">
    <property type="entry name" value="CRISPR-assoc_prot_CasD"/>
</dbReference>